<comment type="caution">
    <text evidence="1">The sequence shown here is derived from an EMBL/GenBank/DDBJ whole genome shotgun (WGS) entry which is preliminary data.</text>
</comment>
<gene>
    <name evidence="1" type="ORF">ACFYU5_19305</name>
</gene>
<evidence type="ECO:0000313" key="2">
    <source>
        <dbReference type="Proteomes" id="UP001601442"/>
    </source>
</evidence>
<sequence length="97" mass="11074">MIRIINRGRQCGKTVEMIRMAAEQNLRIVCVNKEQAKRIERMAFDMEMDILPPMVWEAFTSGGTRGYDHRYLIDNLDDCLRRYGGVAGFSVTGASVE</sequence>
<evidence type="ECO:0008006" key="3">
    <source>
        <dbReference type="Google" id="ProtNLM"/>
    </source>
</evidence>
<dbReference type="RefSeq" id="WP_387396147.1">
    <property type="nucleotide sequence ID" value="NZ_JBIAMT010000003.1"/>
</dbReference>
<accession>A0ABW6P5Y7</accession>
<dbReference type="Proteomes" id="UP001601442">
    <property type="component" value="Unassembled WGS sequence"/>
</dbReference>
<dbReference type="EMBL" id="JBIAMT010000003">
    <property type="protein sequence ID" value="MFF0498562.1"/>
    <property type="molecule type" value="Genomic_DNA"/>
</dbReference>
<keyword evidence="2" id="KW-1185">Reference proteome</keyword>
<organism evidence="1 2">
    <name type="scientific">Nocardia aobensis</name>
    <dbReference type="NCBI Taxonomy" id="257277"/>
    <lineage>
        <taxon>Bacteria</taxon>
        <taxon>Bacillati</taxon>
        <taxon>Actinomycetota</taxon>
        <taxon>Actinomycetes</taxon>
        <taxon>Mycobacteriales</taxon>
        <taxon>Nocardiaceae</taxon>
        <taxon>Nocardia</taxon>
    </lineage>
</organism>
<proteinExistence type="predicted"/>
<name>A0ABW6P5Y7_9NOCA</name>
<reference evidence="1 2" key="1">
    <citation type="submission" date="2024-10" db="EMBL/GenBank/DDBJ databases">
        <title>The Natural Products Discovery Center: Release of the First 8490 Sequenced Strains for Exploring Actinobacteria Biosynthetic Diversity.</title>
        <authorList>
            <person name="Kalkreuter E."/>
            <person name="Kautsar S.A."/>
            <person name="Yang D."/>
            <person name="Bader C.D."/>
            <person name="Teijaro C.N."/>
            <person name="Fluegel L."/>
            <person name="Davis C.M."/>
            <person name="Simpson J.R."/>
            <person name="Lauterbach L."/>
            <person name="Steele A.D."/>
            <person name="Gui C."/>
            <person name="Meng S."/>
            <person name="Li G."/>
            <person name="Viehrig K."/>
            <person name="Ye F."/>
            <person name="Su P."/>
            <person name="Kiefer A.F."/>
            <person name="Nichols A."/>
            <person name="Cepeda A.J."/>
            <person name="Yan W."/>
            <person name="Fan B."/>
            <person name="Jiang Y."/>
            <person name="Adhikari A."/>
            <person name="Zheng C.-J."/>
            <person name="Schuster L."/>
            <person name="Cowan T.M."/>
            <person name="Smanski M.J."/>
            <person name="Chevrette M.G."/>
            <person name="De Carvalho L.P.S."/>
            <person name="Shen B."/>
        </authorList>
    </citation>
    <scope>NUCLEOTIDE SEQUENCE [LARGE SCALE GENOMIC DNA]</scope>
    <source>
        <strain evidence="1 2">NPDC004119</strain>
    </source>
</reference>
<protein>
    <recommendedName>
        <fullName evidence="3">Replicase</fullName>
    </recommendedName>
</protein>
<evidence type="ECO:0000313" key="1">
    <source>
        <dbReference type="EMBL" id="MFF0498562.1"/>
    </source>
</evidence>